<dbReference type="AlphaFoldDB" id="A0A372EGH3"/>
<dbReference type="Gene3D" id="3.50.50.60">
    <property type="entry name" value="FAD/NAD(P)-binding domain"/>
    <property type="match status" value="1"/>
</dbReference>
<dbReference type="Pfam" id="PF00732">
    <property type="entry name" value="GMC_oxred_N"/>
    <property type="match status" value="1"/>
</dbReference>
<dbReference type="SUPFAM" id="SSF51905">
    <property type="entry name" value="FAD/NAD(P)-binding domain"/>
    <property type="match status" value="1"/>
</dbReference>
<reference evidence="9 10" key="1">
    <citation type="submission" date="2018-08" db="EMBL/GenBank/DDBJ databases">
        <title>Hydrogenophaga sp. LA-38 isolated from sludge.</title>
        <authorList>
            <person name="Im W.-T."/>
        </authorList>
    </citation>
    <scope>NUCLEOTIDE SEQUENCE [LARGE SCALE GENOMIC DNA]</scope>
    <source>
        <strain evidence="9 10">LA-38</strain>
    </source>
</reference>
<keyword evidence="3 6" id="KW-0285">Flavoprotein</keyword>
<evidence type="ECO:0000256" key="2">
    <source>
        <dbReference type="ARBA" id="ARBA00010790"/>
    </source>
</evidence>
<evidence type="ECO:0000256" key="1">
    <source>
        <dbReference type="ARBA" id="ARBA00001974"/>
    </source>
</evidence>
<dbReference type="PANTHER" id="PTHR11552:SF147">
    <property type="entry name" value="CHOLINE DEHYDROGENASE, MITOCHONDRIAL"/>
    <property type="match status" value="1"/>
</dbReference>
<evidence type="ECO:0000256" key="4">
    <source>
        <dbReference type="ARBA" id="ARBA00022827"/>
    </source>
</evidence>
<dbReference type="Gene3D" id="3.30.560.10">
    <property type="entry name" value="Glucose Oxidase, domain 3"/>
    <property type="match status" value="1"/>
</dbReference>
<gene>
    <name evidence="9" type="ORF">DY262_16750</name>
</gene>
<evidence type="ECO:0000313" key="10">
    <source>
        <dbReference type="Proteomes" id="UP000261931"/>
    </source>
</evidence>
<keyword evidence="10" id="KW-1185">Reference proteome</keyword>
<evidence type="ECO:0000256" key="5">
    <source>
        <dbReference type="PIRSR" id="PIRSR000137-2"/>
    </source>
</evidence>
<dbReference type="Proteomes" id="UP000261931">
    <property type="component" value="Unassembled WGS sequence"/>
</dbReference>
<dbReference type="GO" id="GO:0016614">
    <property type="term" value="F:oxidoreductase activity, acting on CH-OH group of donors"/>
    <property type="evidence" value="ECO:0007669"/>
    <property type="project" value="InterPro"/>
</dbReference>
<evidence type="ECO:0000259" key="7">
    <source>
        <dbReference type="PROSITE" id="PS00623"/>
    </source>
</evidence>
<dbReference type="GO" id="GO:0050660">
    <property type="term" value="F:flavin adenine dinucleotide binding"/>
    <property type="evidence" value="ECO:0007669"/>
    <property type="project" value="InterPro"/>
</dbReference>
<dbReference type="PANTHER" id="PTHR11552">
    <property type="entry name" value="GLUCOSE-METHANOL-CHOLINE GMC OXIDOREDUCTASE"/>
    <property type="match status" value="1"/>
</dbReference>
<sequence>MSDQGYDFIVVGAGSAGATLASRLAERQRGRVLLVEAGASRERDFWIRAPIGIARVVGDPRYVWTFRTEAQNALVGQNVYWPRGRMLGGSSGVNGTIYVRGEADEFDHWRELGCEGWGYADLLPYFRRLETTAVGDAAYRGREGPVHVSTLGDMRDPLSDAFHAACVSAGIPANPDYNGERYEGVGYLQLNTRHGQRCDTATAYLNGRRADHLHVVTEATVTRVLFDGRRAVGIEYLQGGQRRQARAAREVILSAGPIKSPQLLELSGVGQAERLRALGIGVVHHLAGVGENLIDHVQTRVTYEANRRVGLNQVVGHPIRQTLMGLRYLTTRKGLMATPAFTIHALARTARDQQLGRARPSVKIQLAQLSGNARFEMTTGGTPGAMLDDYPGFSIGCFQLRPRSRGQVHAASADAMADPVIDPRYLTHEDDCADVVASVRLARQVASQPALAGFIVRETRPSAQARSDDELLAYVKKSAATSFHPVGTCRMGADEQAVVDAALRVRGVEGLRVIDSSVMPTMPSSNTNAASIMVGEKGADLVLGR</sequence>
<comment type="similarity">
    <text evidence="2 6">Belongs to the GMC oxidoreductase family.</text>
</comment>
<dbReference type="PROSITE" id="PS00623">
    <property type="entry name" value="GMC_OXRED_1"/>
    <property type="match status" value="1"/>
</dbReference>
<dbReference type="RefSeq" id="WP_116960251.1">
    <property type="nucleotide sequence ID" value="NZ_QVLS01000011.1"/>
</dbReference>
<feature type="binding site" evidence="5">
    <location>
        <position position="221"/>
    </location>
    <ligand>
        <name>FAD</name>
        <dbReference type="ChEBI" id="CHEBI:57692"/>
    </ligand>
</feature>
<comment type="caution">
    <text evidence="9">The sequence shown here is derived from an EMBL/GenBank/DDBJ whole genome shotgun (WGS) entry which is preliminary data.</text>
</comment>
<name>A0A372EGH3_9BURK</name>
<dbReference type="PIRSF" id="PIRSF000137">
    <property type="entry name" value="Alcohol_oxidase"/>
    <property type="match status" value="1"/>
</dbReference>
<dbReference type="InterPro" id="IPR000172">
    <property type="entry name" value="GMC_OxRdtase_N"/>
</dbReference>
<dbReference type="PROSITE" id="PS00624">
    <property type="entry name" value="GMC_OXRED_2"/>
    <property type="match status" value="1"/>
</dbReference>
<dbReference type="EMBL" id="QVLS01000011">
    <property type="protein sequence ID" value="RFP77404.1"/>
    <property type="molecule type" value="Genomic_DNA"/>
</dbReference>
<feature type="domain" description="Glucose-methanol-choline oxidoreductase N-terminal" evidence="8">
    <location>
        <begin position="256"/>
        <end position="270"/>
    </location>
</feature>
<dbReference type="Pfam" id="PF05199">
    <property type="entry name" value="GMC_oxred_C"/>
    <property type="match status" value="1"/>
</dbReference>
<dbReference type="SUPFAM" id="SSF54373">
    <property type="entry name" value="FAD-linked reductases, C-terminal domain"/>
    <property type="match status" value="1"/>
</dbReference>
<comment type="cofactor">
    <cofactor evidence="1 5">
        <name>FAD</name>
        <dbReference type="ChEBI" id="CHEBI:57692"/>
    </cofactor>
</comment>
<evidence type="ECO:0000313" key="9">
    <source>
        <dbReference type="EMBL" id="RFP77404.1"/>
    </source>
</evidence>
<dbReference type="InterPro" id="IPR012132">
    <property type="entry name" value="GMC_OxRdtase"/>
</dbReference>
<dbReference type="InterPro" id="IPR007867">
    <property type="entry name" value="GMC_OxRtase_C"/>
</dbReference>
<proteinExistence type="inferred from homology"/>
<dbReference type="InterPro" id="IPR036188">
    <property type="entry name" value="FAD/NAD-bd_sf"/>
</dbReference>
<evidence type="ECO:0000259" key="8">
    <source>
        <dbReference type="PROSITE" id="PS00624"/>
    </source>
</evidence>
<accession>A0A372EGH3</accession>
<keyword evidence="4 5" id="KW-0274">FAD</keyword>
<feature type="domain" description="Glucose-methanol-choline oxidoreductase N-terminal" evidence="7">
    <location>
        <begin position="84"/>
        <end position="107"/>
    </location>
</feature>
<evidence type="ECO:0000256" key="6">
    <source>
        <dbReference type="RuleBase" id="RU003968"/>
    </source>
</evidence>
<evidence type="ECO:0000256" key="3">
    <source>
        <dbReference type="ARBA" id="ARBA00022630"/>
    </source>
</evidence>
<protein>
    <submittedName>
        <fullName evidence="9">Glucose-methanol-choline oxidoreductase</fullName>
    </submittedName>
</protein>
<organism evidence="9 10">
    <name type="scientific">Hydrogenophaga borbori</name>
    <dbReference type="NCBI Taxonomy" id="2294117"/>
    <lineage>
        <taxon>Bacteria</taxon>
        <taxon>Pseudomonadati</taxon>
        <taxon>Pseudomonadota</taxon>
        <taxon>Betaproteobacteria</taxon>
        <taxon>Burkholderiales</taxon>
        <taxon>Comamonadaceae</taxon>
        <taxon>Hydrogenophaga</taxon>
    </lineage>
</organism>